<organism evidence="3 4">
    <name type="scientific">Bradyrhizobium pachyrhizi</name>
    <dbReference type="NCBI Taxonomy" id="280333"/>
    <lineage>
        <taxon>Bacteria</taxon>
        <taxon>Pseudomonadati</taxon>
        <taxon>Pseudomonadota</taxon>
        <taxon>Alphaproteobacteria</taxon>
        <taxon>Hyphomicrobiales</taxon>
        <taxon>Nitrobacteraceae</taxon>
        <taxon>Bradyrhizobium</taxon>
    </lineage>
</organism>
<evidence type="ECO:0000256" key="2">
    <source>
        <dbReference type="SAM" id="Phobius"/>
    </source>
</evidence>
<name>A0A844SNZ8_9BRAD</name>
<dbReference type="PANTHER" id="PTHR41795">
    <property type="entry name" value="EXOPOLYSACCHARIDE SYNTHESIS PROTEIN"/>
    <property type="match status" value="1"/>
</dbReference>
<dbReference type="AlphaFoldDB" id="A0A844SNZ8"/>
<dbReference type="EMBL" id="WQNF01000003">
    <property type="protein sequence ID" value="MVT64731.1"/>
    <property type="molecule type" value="Genomic_DNA"/>
</dbReference>
<gene>
    <name evidence="3" type="ORF">GPL21_06355</name>
</gene>
<keyword evidence="2" id="KW-0812">Transmembrane</keyword>
<dbReference type="Proteomes" id="UP000436468">
    <property type="component" value="Unassembled WGS sequence"/>
</dbReference>
<evidence type="ECO:0000256" key="1">
    <source>
        <dbReference type="SAM" id="MobiDB-lite"/>
    </source>
</evidence>
<dbReference type="PANTHER" id="PTHR41795:SF1">
    <property type="entry name" value="EXOPOLYSACCHARIDE SYNTHESIS PROTEIN"/>
    <property type="match status" value="1"/>
</dbReference>
<sequence>MLQLFDLRGQDRQLVGNGLQLRLPVGYRPIECGEVFLELLLGREESWQRLLVARRHRSAGRFVAYGGDQCRDFGPSVDAAGADKGDDDDQKKPRPAAATGGQGAVRRMAVPRLVGIVVHQCFLGASGIRCNRYGVRPCYRVMLHLPVPPSAPTRTSQLLEELVAQAPDGPVDLEWLLSHLDRRSFGLLLLLLGLLVIVPGVATIATLALLFPAVEMMLGHSAPSFPRFLSKRPFDFKRFKRFTVRAGPLLRAIENISRPRWNARHDVTDRLVGLVVFLLGLLAGWPLPLVNVIPGIVVVLIAIAYLQQDGLLLAVAMAAAVMSLLGLGWTLWTSVAAVISWIAI</sequence>
<feature type="transmembrane region" description="Helical" evidence="2">
    <location>
        <begin position="185"/>
        <end position="211"/>
    </location>
</feature>
<proteinExistence type="predicted"/>
<accession>A0A844SNZ8</accession>
<keyword evidence="2" id="KW-1133">Transmembrane helix</keyword>
<evidence type="ECO:0000313" key="3">
    <source>
        <dbReference type="EMBL" id="MVT64731.1"/>
    </source>
</evidence>
<evidence type="ECO:0008006" key="5">
    <source>
        <dbReference type="Google" id="ProtNLM"/>
    </source>
</evidence>
<evidence type="ECO:0000313" key="4">
    <source>
        <dbReference type="Proteomes" id="UP000436468"/>
    </source>
</evidence>
<keyword evidence="2" id="KW-0472">Membrane</keyword>
<dbReference type="Pfam" id="PF06055">
    <property type="entry name" value="ExoD"/>
    <property type="match status" value="1"/>
</dbReference>
<feature type="transmembrane region" description="Helical" evidence="2">
    <location>
        <begin position="271"/>
        <end position="304"/>
    </location>
</feature>
<protein>
    <recommendedName>
        <fullName evidence="5">Exopolysaccharide biosynthesis protein</fullName>
    </recommendedName>
</protein>
<feature type="compositionally biased region" description="Basic and acidic residues" evidence="1">
    <location>
        <begin position="81"/>
        <end position="92"/>
    </location>
</feature>
<keyword evidence="4" id="KW-1185">Reference proteome</keyword>
<feature type="transmembrane region" description="Helical" evidence="2">
    <location>
        <begin position="311"/>
        <end position="343"/>
    </location>
</feature>
<feature type="region of interest" description="Disordered" evidence="1">
    <location>
        <begin position="76"/>
        <end position="102"/>
    </location>
</feature>
<reference evidence="3 4" key="1">
    <citation type="submission" date="2019-12" db="EMBL/GenBank/DDBJ databases">
        <title>Draft genome sequences Bradyrhizobium cajani AMBPC1010, Bradyrhizobium pachyrhizi AMBPC1040 and Bradyrhizobium yuanmingense ALSPC3051, three plant growth promoting strains isolated from nodules of Cajanus cajan L. in Dominican Republic.</title>
        <authorList>
            <person name="Flores-Felix J.D."/>
            <person name="Araujo J."/>
            <person name="Diaz-Alcantara C."/>
            <person name="Gonzalez-Andres F."/>
            <person name="Velazquez E."/>
        </authorList>
    </citation>
    <scope>NUCLEOTIDE SEQUENCE [LARGE SCALE GENOMIC DNA]</scope>
    <source>
        <strain evidence="3 4">1040</strain>
    </source>
</reference>
<comment type="caution">
    <text evidence="3">The sequence shown here is derived from an EMBL/GenBank/DDBJ whole genome shotgun (WGS) entry which is preliminary data.</text>
</comment>
<dbReference type="InterPro" id="IPR010331">
    <property type="entry name" value="ExoD"/>
</dbReference>